<keyword evidence="1" id="KW-1133">Transmembrane helix</keyword>
<keyword evidence="1" id="KW-0472">Membrane</keyword>
<sequence length="266" mass="30137">MRNNDIQELRWQSLSHQSQRSSNNIKQRNNRNQPRRQWFALCWLLVLAILCGIVIGLILPKINHTAGQLTGEYEANGEAAQVLQKLHIAHPHRSGYERQVFGYRTTDDDGNGCDVREDVLARDLQDIRYKYAGSCQVRSGLLHDPYTGKDIRFVRGRKTSALVQIDHVVALQNAWESGAWKWNTAKRLKFGNDMLNLLAVQGAANQEKGSASAAYWLPSNKSFRCAYVARQIAVKYKYGLTVTRAEKQSMVAVLHNCNVQSLPSDK</sequence>
<dbReference type="Proteomes" id="UP000070687">
    <property type="component" value="Unassembled WGS sequence"/>
</dbReference>
<protein>
    <recommendedName>
        <fullName evidence="2">GmrSD restriction endonucleases C-terminal domain-containing protein</fullName>
    </recommendedName>
</protein>
<dbReference type="Pfam" id="PF07510">
    <property type="entry name" value="GmrSD_C"/>
    <property type="match status" value="1"/>
</dbReference>
<feature type="transmembrane region" description="Helical" evidence="1">
    <location>
        <begin position="38"/>
        <end position="59"/>
    </location>
</feature>
<evidence type="ECO:0000256" key="1">
    <source>
        <dbReference type="SAM" id="Phobius"/>
    </source>
</evidence>
<evidence type="ECO:0000313" key="4">
    <source>
        <dbReference type="Proteomes" id="UP000070687"/>
    </source>
</evidence>
<reference evidence="3 4" key="1">
    <citation type="submission" date="2016-01" db="EMBL/GenBank/DDBJ databases">
        <authorList>
            <person name="Oliw E.H."/>
        </authorList>
    </citation>
    <scope>NUCLEOTIDE SEQUENCE [LARGE SCALE GENOMIC DNA]</scope>
    <source>
        <strain evidence="3 4">PSS_7772B</strain>
    </source>
</reference>
<feature type="domain" description="GmrSD restriction endonucleases C-terminal" evidence="2">
    <location>
        <begin position="115"/>
        <end position="252"/>
    </location>
</feature>
<evidence type="ECO:0000259" key="2">
    <source>
        <dbReference type="Pfam" id="PF07510"/>
    </source>
</evidence>
<keyword evidence="1" id="KW-0812">Transmembrane</keyword>
<dbReference type="AlphaFoldDB" id="A0A133P388"/>
<comment type="caution">
    <text evidence="3">The sequence shown here is derived from an EMBL/GenBank/DDBJ whole genome shotgun (WGS) entry which is preliminary data.</text>
</comment>
<gene>
    <name evidence="3" type="ORF">HMPREF3208_00023</name>
</gene>
<organism evidence="3 4">
    <name type="scientific">Gardnerella vaginalis</name>
    <dbReference type="NCBI Taxonomy" id="2702"/>
    <lineage>
        <taxon>Bacteria</taxon>
        <taxon>Bacillati</taxon>
        <taxon>Actinomycetota</taxon>
        <taxon>Actinomycetes</taxon>
        <taxon>Bifidobacteriales</taxon>
        <taxon>Bifidobacteriaceae</taxon>
        <taxon>Gardnerella</taxon>
    </lineage>
</organism>
<accession>A0A133P388</accession>
<dbReference type="PATRIC" id="fig|2702.100.peg.22"/>
<dbReference type="EMBL" id="LRQB01000002">
    <property type="protein sequence ID" value="KXA23048.1"/>
    <property type="molecule type" value="Genomic_DNA"/>
</dbReference>
<evidence type="ECO:0000313" key="3">
    <source>
        <dbReference type="EMBL" id="KXA23048.1"/>
    </source>
</evidence>
<dbReference type="RefSeq" id="WP_155639934.1">
    <property type="nucleotide sequence ID" value="NZ_KQ956827.1"/>
</dbReference>
<proteinExistence type="predicted"/>
<dbReference type="InterPro" id="IPR011089">
    <property type="entry name" value="GmrSD_C"/>
</dbReference>
<dbReference type="OrthoDB" id="5196645at2"/>
<dbReference type="PANTHER" id="PTHR24094:SF15">
    <property type="entry name" value="AMP-DEPENDENT SYNTHETASE_LIGASE DOMAIN-CONTAINING PROTEIN-RELATED"/>
    <property type="match status" value="1"/>
</dbReference>
<dbReference type="PANTHER" id="PTHR24094">
    <property type="entry name" value="SECRETED PROTEIN"/>
    <property type="match status" value="1"/>
</dbReference>
<name>A0A133P388_GARVA</name>